<keyword evidence="8" id="KW-0073">Auxin biosynthesis</keyword>
<sequence>MEVKKEVVVLIVGAGPSGLATSVCLSKLSVPNIILEKEDCAGSLWKKRAYDRLHLHLAKKYCELPYMQYPPNTDTFMRKDVFIKYLDDYQAQFDVKPLYRRCVQIIAKNGLSSETEIYIAKFIVVATGENSQPFVPQFPGMESFNGEMVHSSEYKNGSVYRDRKVLVVGCGNSGMEISYDLASYGAKTSIVVRSPFHVLNKDLVYTMMNLLSFLPMKLVDVIAVFLSRLAYGNLSRYGIHRPRSGPFSYKKETGRTPVVDVGTVQKIREGAIRVNKLDMLGLE</sequence>
<comment type="pathway">
    <text evidence="2">Plant hormone metabolism; auxin biosynthesis.</text>
</comment>
<dbReference type="Gene3D" id="3.50.50.60">
    <property type="entry name" value="FAD/NAD(P)-binding domain"/>
    <property type="match status" value="1"/>
</dbReference>
<name>A0AAV8S6D0_9ROSI</name>
<dbReference type="Proteomes" id="UP001159364">
    <property type="component" value="Unassembled WGS sequence"/>
</dbReference>
<dbReference type="EC" id="1.14.13.168" evidence="9"/>
<evidence type="ECO:0000313" key="11">
    <source>
        <dbReference type="EMBL" id="KAJ8747600.1"/>
    </source>
</evidence>
<keyword evidence="4" id="KW-0285">Flavoprotein</keyword>
<protein>
    <recommendedName>
        <fullName evidence="9">indole-3-pyruvate monooxygenase</fullName>
        <ecNumber evidence="9">1.14.13.168</ecNumber>
    </recommendedName>
</protein>
<evidence type="ECO:0000256" key="4">
    <source>
        <dbReference type="ARBA" id="ARBA00022630"/>
    </source>
</evidence>
<keyword evidence="6" id="KW-0521">NADP</keyword>
<dbReference type="Pfam" id="PF13738">
    <property type="entry name" value="Pyr_redox_3"/>
    <property type="match status" value="1"/>
</dbReference>
<keyword evidence="5" id="KW-0274">FAD</keyword>
<evidence type="ECO:0000313" key="12">
    <source>
        <dbReference type="Proteomes" id="UP001159364"/>
    </source>
</evidence>
<accession>A0AAV8S6D0</accession>
<dbReference type="PANTHER" id="PTHR43539">
    <property type="entry name" value="FLAVIN-BINDING MONOOXYGENASE-LIKE PROTEIN (AFU_ORTHOLOGUE AFUA_4G09220)"/>
    <property type="match status" value="1"/>
</dbReference>
<evidence type="ECO:0000256" key="9">
    <source>
        <dbReference type="ARBA" id="ARBA00039148"/>
    </source>
</evidence>
<comment type="similarity">
    <text evidence="3">Belongs to the FMO family.</text>
</comment>
<evidence type="ECO:0000256" key="1">
    <source>
        <dbReference type="ARBA" id="ARBA00001974"/>
    </source>
</evidence>
<evidence type="ECO:0000256" key="3">
    <source>
        <dbReference type="ARBA" id="ARBA00009183"/>
    </source>
</evidence>
<dbReference type="AlphaFoldDB" id="A0AAV8S6D0"/>
<evidence type="ECO:0000256" key="2">
    <source>
        <dbReference type="ARBA" id="ARBA00004814"/>
    </source>
</evidence>
<comment type="cofactor">
    <cofactor evidence="1">
        <name>FAD</name>
        <dbReference type="ChEBI" id="CHEBI:57692"/>
    </cofactor>
</comment>
<dbReference type="GO" id="GO:0050660">
    <property type="term" value="F:flavin adenine dinucleotide binding"/>
    <property type="evidence" value="ECO:0007669"/>
    <property type="project" value="TreeGrafter"/>
</dbReference>
<proteinExistence type="inferred from homology"/>
<dbReference type="PRINTS" id="PR00469">
    <property type="entry name" value="PNDRDTASEII"/>
</dbReference>
<dbReference type="SUPFAM" id="SSF51905">
    <property type="entry name" value="FAD/NAD(P)-binding domain"/>
    <property type="match status" value="1"/>
</dbReference>
<evidence type="ECO:0000256" key="7">
    <source>
        <dbReference type="ARBA" id="ARBA00023002"/>
    </source>
</evidence>
<dbReference type="PANTHER" id="PTHR43539:SF9">
    <property type="entry name" value="INDOLE-3-PYRUVATE MONOOXYGENASE YUCCA11-RELATED"/>
    <property type="match status" value="1"/>
</dbReference>
<evidence type="ECO:0000256" key="5">
    <source>
        <dbReference type="ARBA" id="ARBA00022827"/>
    </source>
</evidence>
<dbReference type="InterPro" id="IPR050982">
    <property type="entry name" value="Auxin_biosynth/cation_transpt"/>
</dbReference>
<dbReference type="InterPro" id="IPR036188">
    <property type="entry name" value="FAD/NAD-bd_sf"/>
</dbReference>
<comment type="caution">
    <text evidence="11">The sequence shown here is derived from an EMBL/GenBank/DDBJ whole genome shotgun (WGS) entry which is preliminary data.</text>
</comment>
<dbReference type="GO" id="GO:0009851">
    <property type="term" value="P:auxin biosynthetic process"/>
    <property type="evidence" value="ECO:0007669"/>
    <property type="project" value="UniProtKB-KW"/>
</dbReference>
<dbReference type="GO" id="GO:0103075">
    <property type="term" value="F:indole-3-pyruvate monooxygenase activity"/>
    <property type="evidence" value="ECO:0007669"/>
    <property type="project" value="UniProtKB-EC"/>
</dbReference>
<evidence type="ECO:0000256" key="8">
    <source>
        <dbReference type="ARBA" id="ARBA00023070"/>
    </source>
</evidence>
<organism evidence="11 12">
    <name type="scientific">Erythroxylum novogranatense</name>
    <dbReference type="NCBI Taxonomy" id="1862640"/>
    <lineage>
        <taxon>Eukaryota</taxon>
        <taxon>Viridiplantae</taxon>
        <taxon>Streptophyta</taxon>
        <taxon>Embryophyta</taxon>
        <taxon>Tracheophyta</taxon>
        <taxon>Spermatophyta</taxon>
        <taxon>Magnoliopsida</taxon>
        <taxon>eudicotyledons</taxon>
        <taxon>Gunneridae</taxon>
        <taxon>Pentapetalae</taxon>
        <taxon>rosids</taxon>
        <taxon>fabids</taxon>
        <taxon>Malpighiales</taxon>
        <taxon>Erythroxylaceae</taxon>
        <taxon>Erythroxylum</taxon>
    </lineage>
</organism>
<keyword evidence="12" id="KW-1185">Reference proteome</keyword>
<comment type="catalytic activity">
    <reaction evidence="10">
        <text>indole-3-pyruvate + NADPH + O2 + H(+) = (indol-3-yl)acetate + CO2 + NADP(+) + H2O</text>
        <dbReference type="Rhea" id="RHEA:34331"/>
        <dbReference type="ChEBI" id="CHEBI:15377"/>
        <dbReference type="ChEBI" id="CHEBI:15378"/>
        <dbReference type="ChEBI" id="CHEBI:15379"/>
        <dbReference type="ChEBI" id="CHEBI:16526"/>
        <dbReference type="ChEBI" id="CHEBI:17640"/>
        <dbReference type="ChEBI" id="CHEBI:30854"/>
        <dbReference type="ChEBI" id="CHEBI:57783"/>
        <dbReference type="ChEBI" id="CHEBI:58349"/>
        <dbReference type="EC" id="1.14.13.168"/>
    </reaction>
</comment>
<reference evidence="11 12" key="1">
    <citation type="submission" date="2021-09" db="EMBL/GenBank/DDBJ databases">
        <title>Genomic insights and catalytic innovation underlie evolution of tropane alkaloids biosynthesis.</title>
        <authorList>
            <person name="Wang Y.-J."/>
            <person name="Tian T."/>
            <person name="Huang J.-P."/>
            <person name="Huang S.-X."/>
        </authorList>
    </citation>
    <scope>NUCLEOTIDE SEQUENCE [LARGE SCALE GENOMIC DNA]</scope>
    <source>
        <strain evidence="11">KIB-2018</strain>
        <tissue evidence="11">Leaf</tissue>
    </source>
</reference>
<gene>
    <name evidence="11" type="ORF">K2173_011408</name>
</gene>
<dbReference type="PRINTS" id="PR00368">
    <property type="entry name" value="FADPNR"/>
</dbReference>
<evidence type="ECO:0000256" key="6">
    <source>
        <dbReference type="ARBA" id="ARBA00022857"/>
    </source>
</evidence>
<dbReference type="EMBL" id="JAIWQS010000140">
    <property type="protein sequence ID" value="KAJ8747600.1"/>
    <property type="molecule type" value="Genomic_DNA"/>
</dbReference>
<keyword evidence="7" id="KW-0560">Oxidoreductase</keyword>
<evidence type="ECO:0000256" key="10">
    <source>
        <dbReference type="ARBA" id="ARBA00047707"/>
    </source>
</evidence>